<evidence type="ECO:0000256" key="4">
    <source>
        <dbReference type="ARBA" id="ARBA00022679"/>
    </source>
</evidence>
<gene>
    <name evidence="8" type="primary">menA</name>
    <name evidence="10" type="ORF">K0504_04065</name>
</gene>
<dbReference type="Gene3D" id="1.10.357.140">
    <property type="entry name" value="UbiA prenyltransferase"/>
    <property type="match status" value="1"/>
</dbReference>
<keyword evidence="11" id="KW-1185">Reference proteome</keyword>
<dbReference type="InterPro" id="IPR044878">
    <property type="entry name" value="UbiA_sf"/>
</dbReference>
<comment type="caution">
    <text evidence="10">The sequence shown here is derived from an EMBL/GenBank/DDBJ whole genome shotgun (WGS) entry which is preliminary data.</text>
</comment>
<evidence type="ECO:0000256" key="7">
    <source>
        <dbReference type="ARBA" id="ARBA00023136"/>
    </source>
</evidence>
<sequence>MRPKTLPAAVAPIAVAAAIAISHSATPRYDLIVLAFVCALALQVLVNFANDYFDAKSGVDTDERKGPQRATQSGLISHRSMKLGIGLAALVSIVAGMPLILAGGWPFAGLGLLCIVAALAYSGGPYPLASHGLGEVTVFLFFGLIAVVGGSYLFTGEILSIAWWLAFIVGAPISAIMLVNNTRDIETDQQANKRTLAVRLGRRGSEQVFSLLVMTPAIVSCVAWGLGLAPWHWLIAGAITMPLAMRLTRNLHQSEASQLNAVLANSAQYSLITALAFSAAILMPAIRV</sequence>
<dbReference type="EC" id="2.5.1.74" evidence="8 9"/>
<dbReference type="CDD" id="cd13962">
    <property type="entry name" value="PT_UbiA_UBIAD1"/>
    <property type="match status" value="1"/>
</dbReference>
<evidence type="ECO:0000313" key="11">
    <source>
        <dbReference type="Proteomes" id="UP001166251"/>
    </source>
</evidence>
<feature type="transmembrane region" description="Helical" evidence="8">
    <location>
        <begin position="83"/>
        <end position="101"/>
    </location>
</feature>
<proteinExistence type="inferred from homology"/>
<keyword evidence="2 8" id="KW-0474">Menaquinone biosynthesis</keyword>
<feature type="transmembrane region" description="Helical" evidence="8">
    <location>
        <begin position="107"/>
        <end position="124"/>
    </location>
</feature>
<evidence type="ECO:0000256" key="8">
    <source>
        <dbReference type="HAMAP-Rule" id="MF_01937"/>
    </source>
</evidence>
<name>A0ABS7ECY9_9GAMM</name>
<dbReference type="Proteomes" id="UP001166251">
    <property type="component" value="Unassembled WGS sequence"/>
</dbReference>
<feature type="transmembrane region" description="Helical" evidence="8">
    <location>
        <begin position="208"/>
        <end position="225"/>
    </location>
</feature>
<feature type="transmembrane region" description="Helical" evidence="8">
    <location>
        <begin position="161"/>
        <end position="179"/>
    </location>
</feature>
<dbReference type="PIRSF" id="PIRSF005355">
    <property type="entry name" value="UBIAD1"/>
    <property type="match status" value="1"/>
</dbReference>
<evidence type="ECO:0000256" key="5">
    <source>
        <dbReference type="ARBA" id="ARBA00022692"/>
    </source>
</evidence>
<comment type="function">
    <text evidence="8">Conversion of 1,4-dihydroxy-2-naphthoate (DHNA) to demethylmenaquinone (DMK).</text>
</comment>
<comment type="subcellular location">
    <subcellularLocation>
        <location evidence="8">Cell membrane</location>
        <topology evidence="8">Multi-pass membrane protein</topology>
    </subcellularLocation>
    <subcellularLocation>
        <location evidence="1">Membrane</location>
        <topology evidence="1">Multi-pass membrane protein</topology>
    </subcellularLocation>
</comment>
<dbReference type="Gene3D" id="1.20.120.1780">
    <property type="entry name" value="UbiA prenyltransferase"/>
    <property type="match status" value="1"/>
</dbReference>
<organism evidence="10 11">
    <name type="scientific">Neiella holothuriorum</name>
    <dbReference type="NCBI Taxonomy" id="2870530"/>
    <lineage>
        <taxon>Bacteria</taxon>
        <taxon>Pseudomonadati</taxon>
        <taxon>Pseudomonadota</taxon>
        <taxon>Gammaproteobacteria</taxon>
        <taxon>Alteromonadales</taxon>
        <taxon>Echinimonadaceae</taxon>
        <taxon>Neiella</taxon>
    </lineage>
</organism>
<dbReference type="HAMAP" id="MF_01937">
    <property type="entry name" value="MenA_1"/>
    <property type="match status" value="1"/>
</dbReference>
<comment type="catalytic activity">
    <reaction evidence="8">
        <text>an all-trans-polyprenyl diphosphate + 1,4-dihydroxy-2-naphthoate + H(+) = a 2-demethylmenaquinol + CO2 + diphosphate</text>
        <dbReference type="Rhea" id="RHEA:26478"/>
        <dbReference type="Rhea" id="RHEA-COMP:9563"/>
        <dbReference type="Rhea" id="RHEA-COMP:9564"/>
        <dbReference type="ChEBI" id="CHEBI:11173"/>
        <dbReference type="ChEBI" id="CHEBI:15378"/>
        <dbReference type="ChEBI" id="CHEBI:16526"/>
        <dbReference type="ChEBI" id="CHEBI:33019"/>
        <dbReference type="ChEBI" id="CHEBI:55437"/>
        <dbReference type="ChEBI" id="CHEBI:58914"/>
        <dbReference type="EC" id="2.5.1.74"/>
    </reaction>
</comment>
<evidence type="ECO:0000313" key="10">
    <source>
        <dbReference type="EMBL" id="MBW8190203.1"/>
    </source>
</evidence>
<accession>A0ABS7ECY9</accession>
<dbReference type="InterPro" id="IPR000537">
    <property type="entry name" value="UbiA_prenyltransferase"/>
</dbReference>
<feature type="transmembrane region" description="Helical" evidence="8">
    <location>
        <begin position="32"/>
        <end position="49"/>
    </location>
</feature>
<keyword evidence="7 8" id="KW-0472">Membrane</keyword>
<dbReference type="EMBL" id="JAHZSS010000003">
    <property type="protein sequence ID" value="MBW8190203.1"/>
    <property type="molecule type" value="Genomic_DNA"/>
</dbReference>
<dbReference type="GO" id="GO:0046428">
    <property type="term" value="F:1,4-dihydroxy-2-naphthoate polyprenyltransferase activity"/>
    <property type="evidence" value="ECO:0007669"/>
    <property type="project" value="UniProtKB-EC"/>
</dbReference>
<dbReference type="NCBIfam" id="TIGR00751">
    <property type="entry name" value="menA"/>
    <property type="match status" value="1"/>
</dbReference>
<evidence type="ECO:0000256" key="1">
    <source>
        <dbReference type="ARBA" id="ARBA00004141"/>
    </source>
</evidence>
<evidence type="ECO:0000256" key="6">
    <source>
        <dbReference type="ARBA" id="ARBA00022989"/>
    </source>
</evidence>
<dbReference type="PANTHER" id="PTHR13929:SF0">
    <property type="entry name" value="UBIA PRENYLTRANSFERASE DOMAIN-CONTAINING PROTEIN 1"/>
    <property type="match status" value="1"/>
</dbReference>
<keyword evidence="6 8" id="KW-1133">Transmembrane helix</keyword>
<evidence type="ECO:0000256" key="3">
    <source>
        <dbReference type="ARBA" id="ARBA00022475"/>
    </source>
</evidence>
<keyword evidence="3 8" id="KW-1003">Cell membrane</keyword>
<dbReference type="InterPro" id="IPR004657">
    <property type="entry name" value="MenA"/>
</dbReference>
<dbReference type="NCBIfam" id="NF004751">
    <property type="entry name" value="PRK06080.1-3"/>
    <property type="match status" value="1"/>
</dbReference>
<evidence type="ECO:0000256" key="2">
    <source>
        <dbReference type="ARBA" id="ARBA00022428"/>
    </source>
</evidence>
<protein>
    <recommendedName>
        <fullName evidence="8 9">1,4-dihydroxy-2-naphthoate octaprenyltransferase</fullName>
        <shortName evidence="8">DHNA-octaprenyltransferase</shortName>
        <ecNumber evidence="8 9">2.5.1.74</ecNumber>
    </recommendedName>
</protein>
<dbReference type="Pfam" id="PF01040">
    <property type="entry name" value="UbiA"/>
    <property type="match status" value="1"/>
</dbReference>
<dbReference type="PANTHER" id="PTHR13929">
    <property type="entry name" value="1,4-DIHYDROXY-2-NAPHTHOATE OCTAPRENYLTRANSFERASE"/>
    <property type="match status" value="1"/>
</dbReference>
<comment type="pathway">
    <text evidence="8">Quinol/quinone metabolism; menaquinone biosynthesis; menaquinol from 1,4-dihydroxy-2-naphthoate: step 1/2.</text>
</comment>
<keyword evidence="4 8" id="KW-0808">Transferase</keyword>
<dbReference type="InterPro" id="IPR026046">
    <property type="entry name" value="UBIAD1"/>
</dbReference>
<feature type="transmembrane region" description="Helical" evidence="8">
    <location>
        <begin position="136"/>
        <end position="155"/>
    </location>
</feature>
<feature type="transmembrane region" description="Helical" evidence="8">
    <location>
        <begin position="269"/>
        <end position="286"/>
    </location>
</feature>
<evidence type="ECO:0000256" key="9">
    <source>
        <dbReference type="NCBIfam" id="TIGR00751"/>
    </source>
</evidence>
<keyword evidence="5 8" id="KW-0812">Transmembrane</keyword>
<reference evidence="10" key="1">
    <citation type="submission" date="2021-07" db="EMBL/GenBank/DDBJ databases">
        <title>Neiella marina sp. nov., isolated from the intestinal content of sea cucumber Apostichopus japonicus.</title>
        <authorList>
            <person name="Bai X."/>
        </authorList>
    </citation>
    <scope>NUCLEOTIDE SEQUENCE</scope>
    <source>
        <strain evidence="10">126</strain>
    </source>
</reference>
<comment type="similarity">
    <text evidence="8">Belongs to the MenA family. Type 1 subfamily.</text>
</comment>